<keyword evidence="5" id="KW-0805">Transcription regulation</keyword>
<dbReference type="InterPro" id="IPR000504">
    <property type="entry name" value="RRM_dom"/>
</dbReference>
<feature type="compositionally biased region" description="Basic and acidic residues" evidence="9">
    <location>
        <begin position="114"/>
        <end position="129"/>
    </location>
</feature>
<protein>
    <recommendedName>
        <fullName evidence="10">RRM domain-containing protein</fullName>
    </recommendedName>
</protein>
<evidence type="ECO:0000313" key="11">
    <source>
        <dbReference type="EMBL" id="CAD7394951.1"/>
    </source>
</evidence>
<dbReference type="GO" id="GO:0050684">
    <property type="term" value="P:regulation of mRNA processing"/>
    <property type="evidence" value="ECO:0007669"/>
    <property type="project" value="TreeGrafter"/>
</dbReference>
<evidence type="ECO:0000256" key="5">
    <source>
        <dbReference type="ARBA" id="ARBA00023015"/>
    </source>
</evidence>
<name>A0A7R9CGL9_TIMCR</name>
<evidence type="ECO:0000256" key="4">
    <source>
        <dbReference type="ARBA" id="ARBA00022884"/>
    </source>
</evidence>
<dbReference type="GO" id="GO:0043565">
    <property type="term" value="F:sequence-specific DNA binding"/>
    <property type="evidence" value="ECO:0007669"/>
    <property type="project" value="TreeGrafter"/>
</dbReference>
<feature type="compositionally biased region" description="Basic and acidic residues" evidence="9">
    <location>
        <begin position="141"/>
        <end position="160"/>
    </location>
</feature>
<dbReference type="AlphaFoldDB" id="A0A7R9CGL9"/>
<dbReference type="CDD" id="cd12679">
    <property type="entry name" value="RRM_SAFB1_SAFB2"/>
    <property type="match status" value="1"/>
</dbReference>
<feature type="compositionally biased region" description="Basic and acidic residues" evidence="9">
    <location>
        <begin position="183"/>
        <end position="195"/>
    </location>
</feature>
<dbReference type="InterPro" id="IPR012677">
    <property type="entry name" value="Nucleotide-bd_a/b_plait_sf"/>
</dbReference>
<feature type="region of interest" description="Disordered" evidence="9">
    <location>
        <begin position="494"/>
        <end position="521"/>
    </location>
</feature>
<dbReference type="GO" id="GO:0005634">
    <property type="term" value="C:nucleus"/>
    <property type="evidence" value="ECO:0007669"/>
    <property type="project" value="UniProtKB-SubCell"/>
</dbReference>
<dbReference type="GO" id="GO:0003723">
    <property type="term" value="F:RNA binding"/>
    <property type="evidence" value="ECO:0007669"/>
    <property type="project" value="UniProtKB-UniRule"/>
</dbReference>
<reference evidence="11" key="1">
    <citation type="submission" date="2020-11" db="EMBL/GenBank/DDBJ databases">
        <authorList>
            <person name="Tran Van P."/>
        </authorList>
    </citation>
    <scope>NUCLEOTIDE SEQUENCE</scope>
</reference>
<dbReference type="GO" id="GO:0006357">
    <property type="term" value="P:regulation of transcription by RNA polymerase II"/>
    <property type="evidence" value="ECO:0007669"/>
    <property type="project" value="TreeGrafter"/>
</dbReference>
<keyword evidence="2" id="KW-0488">Methylation</keyword>
<dbReference type="InterPro" id="IPR034781">
    <property type="entry name" value="SAFB1_2_RBD"/>
</dbReference>
<organism evidence="11">
    <name type="scientific">Timema cristinae</name>
    <name type="common">Walking stick</name>
    <dbReference type="NCBI Taxonomy" id="61476"/>
    <lineage>
        <taxon>Eukaryota</taxon>
        <taxon>Metazoa</taxon>
        <taxon>Ecdysozoa</taxon>
        <taxon>Arthropoda</taxon>
        <taxon>Hexapoda</taxon>
        <taxon>Insecta</taxon>
        <taxon>Pterygota</taxon>
        <taxon>Neoptera</taxon>
        <taxon>Polyneoptera</taxon>
        <taxon>Phasmatodea</taxon>
        <taxon>Timematodea</taxon>
        <taxon>Timematoidea</taxon>
        <taxon>Timematidae</taxon>
        <taxon>Timema</taxon>
    </lineage>
</organism>
<sequence>MPCFGFSVVSNSFISDKKKGGAPPAGSSRNLWVSGLSSSTRATDLKQVFSKYGKVIGAKVVTNARTPGARCYGYVTMATSEDASKCIQYLHRTELHGRMISVERAKGDSTGPPRKSESKVPAKKVEEKKRHERKLSTTSGKGEDKKKEETEEKKEEKSETTEDVVIVDEVELKKETEEDEAGEEKTGEDSDKTEGNKTSPGEKLPTTRSREVSRDRKERERQRSVGSSHVSRPHSKSPHRIVKVAPRPGVLTFAQIRPQKRLRRRRGGRGRAKRAADFRAAKSISTVQENLVTGQDHPVVPSLHTNLDTDQPQPLSPSLQPNIYEASPAPPSLLANINEAPPVHYSLQANINTSLVSQFAQSFKPFTALPKLSGIMLPHTLQSNLLFQLLINDHLQTSMEERERQRVREREREMREEERRRREEISRQRDLERRNREEAMKLEREKEKLRLERERIERDRAELIRLERERQRLEREKLEREREELKRQQLRLEEARRTAKRPAEDRRETYPDDRKRVAGERRFEGSSRFEERSNIFETKKDLKRPTDFNHRGGKYDNAIFDTTHSSRRDRDNLVGRHADVPRREHAAPDPPRGKDLFSRGKERLDPLLMSSSSSFVLTRLELTQFQTHCFTKKSSSAGEINQDLWICNQEL</sequence>
<dbReference type="SMART" id="SM00360">
    <property type="entry name" value="RRM"/>
    <property type="match status" value="1"/>
</dbReference>
<feature type="compositionally biased region" description="Basic residues" evidence="9">
    <location>
        <begin position="231"/>
        <end position="242"/>
    </location>
</feature>
<keyword evidence="4 8" id="KW-0694">RNA-binding</keyword>
<evidence type="ECO:0000256" key="6">
    <source>
        <dbReference type="ARBA" id="ARBA00023163"/>
    </source>
</evidence>
<accession>A0A7R9CGL9</accession>
<evidence type="ECO:0000256" key="8">
    <source>
        <dbReference type="PROSITE-ProRule" id="PRU00176"/>
    </source>
</evidence>
<comment type="subcellular location">
    <subcellularLocation>
        <location evidence="1">Nucleus</location>
    </subcellularLocation>
</comment>
<proteinExistence type="predicted"/>
<dbReference type="InterPro" id="IPR051738">
    <property type="entry name" value="SAF_Modulators"/>
</dbReference>
<gene>
    <name evidence="11" type="ORF">TCEB3V08_LOCUS2849</name>
</gene>
<evidence type="ECO:0000256" key="9">
    <source>
        <dbReference type="SAM" id="MobiDB-lite"/>
    </source>
</evidence>
<feature type="domain" description="RRM" evidence="10">
    <location>
        <begin position="29"/>
        <end position="107"/>
    </location>
</feature>
<evidence type="ECO:0000256" key="2">
    <source>
        <dbReference type="ARBA" id="ARBA00022481"/>
    </source>
</evidence>
<feature type="region of interest" description="Disordered" evidence="9">
    <location>
        <begin position="102"/>
        <end position="250"/>
    </location>
</feature>
<dbReference type="SUPFAM" id="SSF54928">
    <property type="entry name" value="RNA-binding domain, RBD"/>
    <property type="match status" value="1"/>
</dbReference>
<dbReference type="PROSITE" id="PS50102">
    <property type="entry name" value="RRM"/>
    <property type="match status" value="1"/>
</dbReference>
<dbReference type="EMBL" id="OC317100">
    <property type="protein sequence ID" value="CAD7394951.1"/>
    <property type="molecule type" value="Genomic_DNA"/>
</dbReference>
<dbReference type="Pfam" id="PF00076">
    <property type="entry name" value="RRM_1"/>
    <property type="match status" value="1"/>
</dbReference>
<feature type="region of interest" description="Disordered" evidence="9">
    <location>
        <begin position="399"/>
        <end position="432"/>
    </location>
</feature>
<keyword evidence="6" id="KW-0804">Transcription</keyword>
<dbReference type="InterPro" id="IPR035979">
    <property type="entry name" value="RBD_domain_sf"/>
</dbReference>
<feature type="compositionally biased region" description="Basic and acidic residues" evidence="9">
    <location>
        <begin position="208"/>
        <end position="223"/>
    </location>
</feature>
<evidence type="ECO:0000256" key="3">
    <source>
        <dbReference type="ARBA" id="ARBA00022553"/>
    </source>
</evidence>
<dbReference type="PANTHER" id="PTHR15683">
    <property type="entry name" value="SCAFFOLD ATTACHMENT FACTOR B-RELATED"/>
    <property type="match status" value="1"/>
</dbReference>
<keyword evidence="7" id="KW-0539">Nucleus</keyword>
<evidence type="ECO:0000256" key="7">
    <source>
        <dbReference type="ARBA" id="ARBA00023242"/>
    </source>
</evidence>
<evidence type="ECO:0000256" key="1">
    <source>
        <dbReference type="ARBA" id="ARBA00004123"/>
    </source>
</evidence>
<evidence type="ECO:0000259" key="10">
    <source>
        <dbReference type="PROSITE" id="PS50102"/>
    </source>
</evidence>
<keyword evidence="3" id="KW-0597">Phosphoprotein</keyword>
<dbReference type="Gene3D" id="3.30.70.330">
    <property type="match status" value="1"/>
</dbReference>
<dbReference type="PANTHER" id="PTHR15683:SF8">
    <property type="entry name" value="SCAFFOLD ATTACHMENT FACTOR B, ISOFORM B"/>
    <property type="match status" value="1"/>
</dbReference>